<evidence type="ECO:0000313" key="1">
    <source>
        <dbReference type="EMBL" id="MEK9502529.1"/>
    </source>
</evidence>
<name>A0ABU9ECR0_9BACT</name>
<proteinExistence type="predicted"/>
<gene>
    <name evidence="1" type="ORF">WI372_16165</name>
</gene>
<evidence type="ECO:0008006" key="3">
    <source>
        <dbReference type="Google" id="ProtNLM"/>
    </source>
</evidence>
<protein>
    <recommendedName>
        <fullName evidence="3">Signal transduction histidine kinase dimerisation/phosphoacceptor domain-containing protein</fullName>
    </recommendedName>
</protein>
<sequence>MSTFDGSRNGATSETIPATERVLSGFCHDLNGQLANASGFLYLLGSDEAGEGPRGYLREALDRMEELVRQLRWLARDGQVVPEPVSTADLVASLEALLTRLPRFHNARVERTGPTDLPATRVDFHAALRVLLTAVDAGTAPGDATRVGLVVEVDDEEIRIGPDGPVDAESLECLAAEAATAGLNWSGGREGVPLRVQLPRL</sequence>
<organism evidence="1 2">
    <name type="scientific">Gaopeijia maritima</name>
    <dbReference type="NCBI Taxonomy" id="3119007"/>
    <lineage>
        <taxon>Bacteria</taxon>
        <taxon>Pseudomonadati</taxon>
        <taxon>Gemmatimonadota</taxon>
        <taxon>Longimicrobiia</taxon>
        <taxon>Gaopeijiales</taxon>
        <taxon>Gaopeijiaceae</taxon>
        <taxon>Gaopeijia</taxon>
    </lineage>
</organism>
<dbReference type="Proteomes" id="UP001484239">
    <property type="component" value="Unassembled WGS sequence"/>
</dbReference>
<accession>A0ABU9ECR0</accession>
<keyword evidence="2" id="KW-1185">Reference proteome</keyword>
<reference evidence="1 2" key="1">
    <citation type="submission" date="2024-02" db="EMBL/GenBank/DDBJ databases">
        <title>A novel Gemmatimonadota bacterium.</title>
        <authorList>
            <person name="Du Z.-J."/>
            <person name="Ye Y.-Q."/>
        </authorList>
    </citation>
    <scope>NUCLEOTIDE SEQUENCE [LARGE SCALE GENOMIC DNA]</scope>
    <source>
        <strain evidence="1 2">DH-20</strain>
    </source>
</reference>
<dbReference type="RefSeq" id="WP_405280554.1">
    <property type="nucleotide sequence ID" value="NZ_CP144380.1"/>
</dbReference>
<comment type="caution">
    <text evidence="1">The sequence shown here is derived from an EMBL/GenBank/DDBJ whole genome shotgun (WGS) entry which is preliminary data.</text>
</comment>
<evidence type="ECO:0000313" key="2">
    <source>
        <dbReference type="Proteomes" id="UP001484239"/>
    </source>
</evidence>
<dbReference type="EMBL" id="JBBHLI010000012">
    <property type="protein sequence ID" value="MEK9502529.1"/>
    <property type="molecule type" value="Genomic_DNA"/>
</dbReference>